<dbReference type="EMBL" id="JAHYBZ010000020">
    <property type="protein sequence ID" value="MBW6402039.1"/>
    <property type="molecule type" value="Genomic_DNA"/>
</dbReference>
<evidence type="ECO:0000313" key="2">
    <source>
        <dbReference type="Proteomes" id="UP001196565"/>
    </source>
</evidence>
<accession>A0ABS7AI88</accession>
<proteinExistence type="predicted"/>
<organism evidence="1 2">
    <name type="scientific">Roseomonas alba</name>
    <dbReference type="NCBI Taxonomy" id="2846776"/>
    <lineage>
        <taxon>Bacteria</taxon>
        <taxon>Pseudomonadati</taxon>
        <taxon>Pseudomonadota</taxon>
        <taxon>Alphaproteobacteria</taxon>
        <taxon>Acetobacterales</taxon>
        <taxon>Roseomonadaceae</taxon>
        <taxon>Roseomonas</taxon>
    </lineage>
</organism>
<reference evidence="1 2" key="1">
    <citation type="submission" date="2021-07" db="EMBL/GenBank/DDBJ databases">
        <authorList>
            <person name="So Y."/>
        </authorList>
    </citation>
    <scope>NUCLEOTIDE SEQUENCE [LARGE SCALE GENOMIC DNA]</scope>
    <source>
        <strain evidence="1 2">HJA6</strain>
    </source>
</reference>
<evidence type="ECO:0000313" key="1">
    <source>
        <dbReference type="EMBL" id="MBW6402039.1"/>
    </source>
</evidence>
<name>A0ABS7AI88_9PROT</name>
<sequence length="129" mass="13201">MANLTANRNLPERLGNRFGYPVAAGARIFRGALMALTAAGLVVRPGDAGAAVVVGLSPTEADNRDGADGAIVLEPKHGTFPMTVPGAVHTNIGDPVYCTDDNTLTLTASTNLKVGKLAGIEAGQTFVEV</sequence>
<comment type="caution">
    <text evidence="1">The sequence shown here is derived from an EMBL/GenBank/DDBJ whole genome shotgun (WGS) entry which is preliminary data.</text>
</comment>
<dbReference type="RefSeq" id="WP_219766905.1">
    <property type="nucleotide sequence ID" value="NZ_JAHYBZ010000020.1"/>
</dbReference>
<dbReference type="Proteomes" id="UP001196565">
    <property type="component" value="Unassembled WGS sequence"/>
</dbReference>
<protein>
    <submittedName>
        <fullName evidence="1">Uncharacterized protein</fullName>
    </submittedName>
</protein>
<gene>
    <name evidence="1" type="ORF">KPL78_29605</name>
</gene>
<keyword evidence="2" id="KW-1185">Reference proteome</keyword>